<feature type="compositionally biased region" description="Low complexity" evidence="1">
    <location>
        <begin position="117"/>
        <end position="131"/>
    </location>
</feature>
<sequence>MSSQQRSSKKTPIKETDSEASDNDCVCDHINCANPSCPGRPSWVNDIKRVHAHLAQDTTGSCTDCKLSDEDRLAFTKLLEDWADYRSSFYNEKIRSLHEQIENTFLTDKSDDSEGVTAGDEATTSGTATATEKTDKTKAIDLLRQLKKEEKRKANINALSRETRIHEEATRLLDLGSLCLVVTGPLMTMQADTHPENEKSMRRYFSSARGFLEGIRDGTEDPAAAKQANQGENATRVPVHDWVNCEACSRVLSITAHNGGYELYSGVRHIIKVTPKPSTLSYELQWFKDLELRSRDSSANVITPDSEFHDSYKKHEDDFKTYRGREDKILQIFTAMLASKLDCEEGRAYFQSITDRLDSTDSFRNFIPRAEAFFATNKDTASSAGSET</sequence>
<dbReference type="OrthoDB" id="4738875at2759"/>
<name>A0A427YX60_9TREE</name>
<evidence type="ECO:0000313" key="2">
    <source>
        <dbReference type="EMBL" id="RSH95662.1"/>
    </source>
</evidence>
<proteinExistence type="predicted"/>
<organism evidence="2 3">
    <name type="scientific">Saitozyma podzolica</name>
    <dbReference type="NCBI Taxonomy" id="1890683"/>
    <lineage>
        <taxon>Eukaryota</taxon>
        <taxon>Fungi</taxon>
        <taxon>Dikarya</taxon>
        <taxon>Basidiomycota</taxon>
        <taxon>Agaricomycotina</taxon>
        <taxon>Tremellomycetes</taxon>
        <taxon>Tremellales</taxon>
        <taxon>Trimorphomycetaceae</taxon>
        <taxon>Saitozyma</taxon>
    </lineage>
</organism>
<protein>
    <submittedName>
        <fullName evidence="2">Uncharacterized protein</fullName>
    </submittedName>
</protein>
<evidence type="ECO:0000313" key="3">
    <source>
        <dbReference type="Proteomes" id="UP000279259"/>
    </source>
</evidence>
<accession>A0A427YX60</accession>
<dbReference type="AlphaFoldDB" id="A0A427YX60"/>
<keyword evidence="3" id="KW-1185">Reference proteome</keyword>
<gene>
    <name evidence="2" type="ORF">EHS25_000754</name>
</gene>
<evidence type="ECO:0000256" key="1">
    <source>
        <dbReference type="SAM" id="MobiDB-lite"/>
    </source>
</evidence>
<reference evidence="2 3" key="1">
    <citation type="submission" date="2018-11" db="EMBL/GenBank/DDBJ databases">
        <title>Genome sequence of Saitozyma podzolica DSM 27192.</title>
        <authorList>
            <person name="Aliyu H."/>
            <person name="Gorte O."/>
            <person name="Ochsenreither K."/>
        </authorList>
    </citation>
    <scope>NUCLEOTIDE SEQUENCE [LARGE SCALE GENOMIC DNA]</scope>
    <source>
        <strain evidence="2 3">DSM 27192</strain>
    </source>
</reference>
<comment type="caution">
    <text evidence="2">The sequence shown here is derived from an EMBL/GenBank/DDBJ whole genome shotgun (WGS) entry which is preliminary data.</text>
</comment>
<dbReference type="EMBL" id="RSCD01000001">
    <property type="protein sequence ID" value="RSH95662.1"/>
    <property type="molecule type" value="Genomic_DNA"/>
</dbReference>
<feature type="region of interest" description="Disordered" evidence="1">
    <location>
        <begin position="108"/>
        <end position="131"/>
    </location>
</feature>
<dbReference type="Proteomes" id="UP000279259">
    <property type="component" value="Unassembled WGS sequence"/>
</dbReference>
<feature type="region of interest" description="Disordered" evidence="1">
    <location>
        <begin position="1"/>
        <end position="21"/>
    </location>
</feature>